<feature type="region of interest" description="Disordered" evidence="1">
    <location>
        <begin position="274"/>
        <end position="294"/>
    </location>
</feature>
<reference evidence="2 3" key="1">
    <citation type="submission" date="2016-03" db="EMBL/GenBank/DDBJ databases">
        <title>Comparative genomics of the ectomycorrhizal sister species Rhizopogon vinicolor and Rhizopogon vesiculosus (Basidiomycota: Boletales) reveals a divergence of the mating type B locus.</title>
        <authorList>
            <person name="Mujic A.B."/>
            <person name="Kuo A."/>
            <person name="Tritt A."/>
            <person name="Lipzen A."/>
            <person name="Chen C."/>
            <person name="Johnson J."/>
            <person name="Sharma A."/>
            <person name="Barry K."/>
            <person name="Grigoriev I.V."/>
            <person name="Spatafora J.W."/>
        </authorList>
    </citation>
    <scope>NUCLEOTIDE SEQUENCE [LARGE SCALE GENOMIC DNA]</scope>
    <source>
        <strain evidence="2 3">AM-OR11-056</strain>
    </source>
</reference>
<dbReference type="STRING" id="180088.A0A1J8Q2X6"/>
<name>A0A1J8Q2X6_9AGAM</name>
<dbReference type="EMBL" id="LVVM01003764">
    <property type="protein sequence ID" value="OJA14323.1"/>
    <property type="molecule type" value="Genomic_DNA"/>
</dbReference>
<dbReference type="OrthoDB" id="3224221at2759"/>
<evidence type="ECO:0000313" key="2">
    <source>
        <dbReference type="EMBL" id="OJA14323.1"/>
    </source>
</evidence>
<organism evidence="2 3">
    <name type="scientific">Rhizopogon vesiculosus</name>
    <dbReference type="NCBI Taxonomy" id="180088"/>
    <lineage>
        <taxon>Eukaryota</taxon>
        <taxon>Fungi</taxon>
        <taxon>Dikarya</taxon>
        <taxon>Basidiomycota</taxon>
        <taxon>Agaricomycotina</taxon>
        <taxon>Agaricomycetes</taxon>
        <taxon>Agaricomycetidae</taxon>
        <taxon>Boletales</taxon>
        <taxon>Suillineae</taxon>
        <taxon>Rhizopogonaceae</taxon>
        <taxon>Rhizopogon</taxon>
    </lineage>
</organism>
<accession>A0A1J8Q2X6</accession>
<evidence type="ECO:0000256" key="1">
    <source>
        <dbReference type="SAM" id="MobiDB-lite"/>
    </source>
</evidence>
<gene>
    <name evidence="2" type="ORF">AZE42_09834</name>
</gene>
<evidence type="ECO:0000313" key="3">
    <source>
        <dbReference type="Proteomes" id="UP000183567"/>
    </source>
</evidence>
<dbReference type="Proteomes" id="UP000183567">
    <property type="component" value="Unassembled WGS sequence"/>
</dbReference>
<keyword evidence="3" id="KW-1185">Reference proteome</keyword>
<dbReference type="AlphaFoldDB" id="A0A1J8Q2X6"/>
<proteinExistence type="predicted"/>
<sequence length="329" mass="36297">MSHLVSYLSNAAHDLATPVVESYPLSELGPSATMHTYPPSPQPATSATEDYQVSRPAARAQIYPLQHGEDFPMNILNTTESYNPWQSARRMRGDEEQCPSKVQLKEVNQSAKLHADVCGLHATNHDLLLRKRHKQEIARLRELSLQSIITQYQQQHEFLQCDKADALGSLNQDHHMELAELENKACMEQDNILAEQDAMFQHEGRLVTEKLLAEKEAELARLITQYSCKISSLDSQIQQANVAPPASLPSWHHLVGKWPVATCTNIVGFLPIPDASSKSNTDREPDAGSSGDVGPPLSSLFADIPIQNTTVGMLAEALAKVLQLSPRAA</sequence>
<comment type="caution">
    <text evidence="2">The sequence shown here is derived from an EMBL/GenBank/DDBJ whole genome shotgun (WGS) entry which is preliminary data.</text>
</comment>
<protein>
    <submittedName>
        <fullName evidence="2">Uncharacterized protein</fullName>
    </submittedName>
</protein>